<dbReference type="GO" id="GO:0043190">
    <property type="term" value="C:ATP-binding cassette (ABC) transporter complex"/>
    <property type="evidence" value="ECO:0007669"/>
    <property type="project" value="InterPro"/>
</dbReference>
<accession>A0A1H4JCZ4</accession>
<evidence type="ECO:0000256" key="2">
    <source>
        <dbReference type="ARBA" id="ARBA00005695"/>
    </source>
</evidence>
<organism evidence="5 6">
    <name type="scientific">Nitratireductor aquibiodomus</name>
    <dbReference type="NCBI Taxonomy" id="204799"/>
    <lineage>
        <taxon>Bacteria</taxon>
        <taxon>Pseudomonadati</taxon>
        <taxon>Pseudomonadota</taxon>
        <taxon>Alphaproteobacteria</taxon>
        <taxon>Hyphomicrobiales</taxon>
        <taxon>Phyllobacteriaceae</taxon>
        <taxon>Nitratireductor</taxon>
    </lineage>
</organism>
<dbReference type="GO" id="GO:0030288">
    <property type="term" value="C:outer membrane-bounded periplasmic space"/>
    <property type="evidence" value="ECO:0007669"/>
    <property type="project" value="UniProtKB-ARBA"/>
</dbReference>
<dbReference type="InterPro" id="IPR039424">
    <property type="entry name" value="SBP_5"/>
</dbReference>
<dbReference type="Pfam" id="PF00496">
    <property type="entry name" value="SBP_bac_5"/>
    <property type="match status" value="1"/>
</dbReference>
<reference evidence="6" key="1">
    <citation type="submission" date="2016-10" db="EMBL/GenBank/DDBJ databases">
        <authorList>
            <person name="Varghese N."/>
            <person name="Submissions S."/>
        </authorList>
    </citation>
    <scope>NUCLEOTIDE SEQUENCE [LARGE SCALE GENOMIC DNA]</scope>
    <source>
        <strain evidence="6">ES.061</strain>
    </source>
</reference>
<dbReference type="InterPro" id="IPR000914">
    <property type="entry name" value="SBP_5_dom"/>
</dbReference>
<evidence type="ECO:0000256" key="1">
    <source>
        <dbReference type="ARBA" id="ARBA00004418"/>
    </source>
</evidence>
<dbReference type="SUPFAM" id="SSF53850">
    <property type="entry name" value="Periplasmic binding protein-like II"/>
    <property type="match status" value="1"/>
</dbReference>
<feature type="chain" id="PRO_5011587292" evidence="3">
    <location>
        <begin position="28"/>
        <end position="536"/>
    </location>
</feature>
<protein>
    <submittedName>
        <fullName evidence="5">Peptide/nickel transport system substrate-binding protein</fullName>
    </submittedName>
</protein>
<dbReference type="AlphaFoldDB" id="A0A1H4JCZ4"/>
<keyword evidence="6" id="KW-1185">Reference proteome</keyword>
<dbReference type="Gene3D" id="3.10.105.10">
    <property type="entry name" value="Dipeptide-binding Protein, Domain 3"/>
    <property type="match status" value="1"/>
</dbReference>
<dbReference type="PANTHER" id="PTHR30290">
    <property type="entry name" value="PERIPLASMIC BINDING COMPONENT OF ABC TRANSPORTER"/>
    <property type="match status" value="1"/>
</dbReference>
<dbReference type="Gene3D" id="3.40.190.10">
    <property type="entry name" value="Periplasmic binding protein-like II"/>
    <property type="match status" value="1"/>
</dbReference>
<dbReference type="Gene3D" id="3.90.76.10">
    <property type="entry name" value="Dipeptide-binding Protein, Domain 1"/>
    <property type="match status" value="1"/>
</dbReference>
<keyword evidence="3" id="KW-0732">Signal</keyword>
<dbReference type="CDD" id="cd08512">
    <property type="entry name" value="PBP2_NikA_DppA_OppA_like_7"/>
    <property type="match status" value="1"/>
</dbReference>
<dbReference type="GO" id="GO:0015833">
    <property type="term" value="P:peptide transport"/>
    <property type="evidence" value="ECO:0007669"/>
    <property type="project" value="TreeGrafter"/>
</dbReference>
<dbReference type="PANTHER" id="PTHR30290:SF34">
    <property type="entry name" value="ABC TRANSPORTER, PERIPLASMIC OLIGO-PEPTIDE BINDING PROTEIN, PUTATIVE-RELATED"/>
    <property type="match status" value="1"/>
</dbReference>
<feature type="domain" description="Solute-binding protein family 5" evidence="4">
    <location>
        <begin position="81"/>
        <end position="447"/>
    </location>
</feature>
<evidence type="ECO:0000259" key="4">
    <source>
        <dbReference type="Pfam" id="PF00496"/>
    </source>
</evidence>
<evidence type="ECO:0000313" key="5">
    <source>
        <dbReference type="EMBL" id="SEB44153.1"/>
    </source>
</evidence>
<feature type="signal peptide" evidence="3">
    <location>
        <begin position="1"/>
        <end position="27"/>
    </location>
</feature>
<dbReference type="PIRSF" id="PIRSF002741">
    <property type="entry name" value="MppA"/>
    <property type="match status" value="1"/>
</dbReference>
<dbReference type="RefSeq" id="WP_244509004.1">
    <property type="nucleotide sequence ID" value="NZ_FNSL01000001.1"/>
</dbReference>
<comment type="subcellular location">
    <subcellularLocation>
        <location evidence="1">Periplasm</location>
    </subcellularLocation>
</comment>
<gene>
    <name evidence="5" type="ORF">SAMN05216452_1261</name>
</gene>
<dbReference type="EMBL" id="FNSL01000001">
    <property type="protein sequence ID" value="SEB44153.1"/>
    <property type="molecule type" value="Genomic_DNA"/>
</dbReference>
<evidence type="ECO:0000313" key="6">
    <source>
        <dbReference type="Proteomes" id="UP000199064"/>
    </source>
</evidence>
<dbReference type="Proteomes" id="UP000199064">
    <property type="component" value="Unassembled WGS sequence"/>
</dbReference>
<dbReference type="GO" id="GO:1904680">
    <property type="term" value="F:peptide transmembrane transporter activity"/>
    <property type="evidence" value="ECO:0007669"/>
    <property type="project" value="TreeGrafter"/>
</dbReference>
<comment type="similarity">
    <text evidence="2">Belongs to the bacterial solute-binding protein 5 family.</text>
</comment>
<sequence length="536" mass="58873">MNKCSAFKAVASALVGIASLTASTAIASAGTPKDTLVVAAHIGDIRTLDPAESFEISSSDLINNVYDKLVGFDPHDLAGGIVPGLAESWEFSEDGRTITFKIRDGVTFSSGNPVTAFDAEYSLRRAVYLNKTPSFILRQFGFNEENAGERIVAVDGRTLKITTDRKYAGTFVLNCLTATVGAVVDSELVKQNEVDGDWGNNWLKTNSAGSGAYSLRNWRANESYSLKANEEYWRVAPEISNVFVQHTPESATQRLLLAQGDVDVARNLTPADIEAIEENADLSVSTDLRGRLMYLGLNQNIEPLNNPKVVEAIKYLVDYSKITESVLRGQFTPHQAFLPKTYLGAIDDSPYSFDIEKAKALLSEAGYEDGFETEILVRNAQDRMQVAQVLQNTLAQAGIKAEVEVSASQQELAKYRSRGHEIYLGVWGPDYPDPNTNAGTFALNPDNSDDADFKTLAWRNAWEVPASISKKVLAAAEENDPEARTELYQEAQRDFQETAPFAIMFQQTEKTGIRAEVKGLVTGSAVSYVYYWTVSK</sequence>
<dbReference type="InterPro" id="IPR030678">
    <property type="entry name" value="Peptide/Ni-bd"/>
</dbReference>
<proteinExistence type="inferred from homology"/>
<name>A0A1H4JCZ4_9HYPH</name>
<evidence type="ECO:0000256" key="3">
    <source>
        <dbReference type="SAM" id="SignalP"/>
    </source>
</evidence>